<dbReference type="Proteomes" id="UP001150603">
    <property type="component" value="Unassembled WGS sequence"/>
</dbReference>
<evidence type="ECO:0000313" key="1">
    <source>
        <dbReference type="EMBL" id="KAJ1940390.1"/>
    </source>
</evidence>
<evidence type="ECO:0000313" key="2">
    <source>
        <dbReference type="Proteomes" id="UP001150603"/>
    </source>
</evidence>
<gene>
    <name evidence="1" type="primary">FLX1</name>
    <name evidence="1" type="ORF">FBU59_003823</name>
</gene>
<dbReference type="EMBL" id="JANBPW010002561">
    <property type="protein sequence ID" value="KAJ1940390.1"/>
    <property type="molecule type" value="Genomic_DNA"/>
</dbReference>
<sequence length="132" mass="14644">GLVPGLLGVPHGGLQFMAYEEMKKWRLRIRGPNQSVDKFSSFEYAAMSTSSKFFALAVTYPSQVLRSRMQQQRMVGETYAGLGDAMVKIGRSEGLGGFYKGFGPGLVRVLPGNIITFLVYENIASYFRTHAH</sequence>
<reference evidence="1" key="1">
    <citation type="submission" date="2022-07" db="EMBL/GenBank/DDBJ databases">
        <title>Phylogenomic reconstructions and comparative analyses of Kickxellomycotina fungi.</title>
        <authorList>
            <person name="Reynolds N.K."/>
            <person name="Stajich J.E."/>
            <person name="Barry K."/>
            <person name="Grigoriev I.V."/>
            <person name="Crous P."/>
            <person name="Smith M.E."/>
        </authorList>
    </citation>
    <scope>NUCLEOTIDE SEQUENCE</scope>
    <source>
        <strain evidence="1">NRRL 5244</strain>
    </source>
</reference>
<accession>A0ACC1J768</accession>
<comment type="caution">
    <text evidence="1">The sequence shown here is derived from an EMBL/GenBank/DDBJ whole genome shotgun (WGS) entry which is preliminary data.</text>
</comment>
<organism evidence="1 2">
    <name type="scientific">Linderina macrospora</name>
    <dbReference type="NCBI Taxonomy" id="4868"/>
    <lineage>
        <taxon>Eukaryota</taxon>
        <taxon>Fungi</taxon>
        <taxon>Fungi incertae sedis</taxon>
        <taxon>Zoopagomycota</taxon>
        <taxon>Kickxellomycotina</taxon>
        <taxon>Kickxellomycetes</taxon>
        <taxon>Kickxellales</taxon>
        <taxon>Kickxellaceae</taxon>
        <taxon>Linderina</taxon>
    </lineage>
</organism>
<protein>
    <submittedName>
        <fullName evidence="1">Mitochondrial FAD carrier protein flx1</fullName>
    </submittedName>
</protein>
<feature type="non-terminal residue" evidence="1">
    <location>
        <position position="1"/>
    </location>
</feature>
<proteinExistence type="predicted"/>
<name>A0ACC1J768_9FUNG</name>
<keyword evidence="2" id="KW-1185">Reference proteome</keyword>